<proteinExistence type="predicted"/>
<dbReference type="HOGENOM" id="CLU_097628_1_1_1"/>
<evidence type="ECO:0000313" key="1">
    <source>
        <dbReference type="EMBL" id="KIK22420.1"/>
    </source>
</evidence>
<gene>
    <name evidence="1" type="ORF">PISMIDRAFT_67365</name>
</gene>
<dbReference type="AlphaFoldDB" id="A0A0C9YCC8"/>
<dbReference type="OrthoDB" id="3262237at2759"/>
<accession>A0A0C9YCC8</accession>
<feature type="non-terminal residue" evidence="1">
    <location>
        <position position="128"/>
    </location>
</feature>
<sequence>IPFINNIMIKSSNSELVQLCTLFNNGAMVNAMCTTVFEAVKHRLRGWTHSSQMLRVVNGTVIPAMAQWTGTVQVGAAKVQATFIVFNSGGGWAFLAGKLLLQKLRAVHDYSMDWLTVTDGNDTMVLTN</sequence>
<reference evidence="1 2" key="1">
    <citation type="submission" date="2014-04" db="EMBL/GenBank/DDBJ databases">
        <authorList>
            <consortium name="DOE Joint Genome Institute"/>
            <person name="Kuo A."/>
            <person name="Kohler A."/>
            <person name="Costa M.D."/>
            <person name="Nagy L.G."/>
            <person name="Floudas D."/>
            <person name="Copeland A."/>
            <person name="Barry K.W."/>
            <person name="Cichocki N."/>
            <person name="Veneault-Fourrey C."/>
            <person name="LaButti K."/>
            <person name="Lindquist E.A."/>
            <person name="Lipzen A."/>
            <person name="Lundell T."/>
            <person name="Morin E."/>
            <person name="Murat C."/>
            <person name="Sun H."/>
            <person name="Tunlid A."/>
            <person name="Henrissat B."/>
            <person name="Grigoriev I.V."/>
            <person name="Hibbett D.S."/>
            <person name="Martin F."/>
            <person name="Nordberg H.P."/>
            <person name="Cantor M.N."/>
            <person name="Hua S.X."/>
        </authorList>
    </citation>
    <scope>NUCLEOTIDE SEQUENCE [LARGE SCALE GENOMIC DNA]</scope>
    <source>
        <strain evidence="1 2">441</strain>
    </source>
</reference>
<reference evidence="2" key="2">
    <citation type="submission" date="2015-01" db="EMBL/GenBank/DDBJ databases">
        <title>Evolutionary Origins and Diversification of the Mycorrhizal Mutualists.</title>
        <authorList>
            <consortium name="DOE Joint Genome Institute"/>
            <consortium name="Mycorrhizal Genomics Consortium"/>
            <person name="Kohler A."/>
            <person name="Kuo A."/>
            <person name="Nagy L.G."/>
            <person name="Floudas D."/>
            <person name="Copeland A."/>
            <person name="Barry K.W."/>
            <person name="Cichocki N."/>
            <person name="Veneault-Fourrey C."/>
            <person name="LaButti K."/>
            <person name="Lindquist E.A."/>
            <person name="Lipzen A."/>
            <person name="Lundell T."/>
            <person name="Morin E."/>
            <person name="Murat C."/>
            <person name="Riley R."/>
            <person name="Ohm R."/>
            <person name="Sun H."/>
            <person name="Tunlid A."/>
            <person name="Henrissat B."/>
            <person name="Grigoriev I.V."/>
            <person name="Hibbett D.S."/>
            <person name="Martin F."/>
        </authorList>
    </citation>
    <scope>NUCLEOTIDE SEQUENCE [LARGE SCALE GENOMIC DNA]</scope>
    <source>
        <strain evidence="2">441</strain>
    </source>
</reference>
<feature type="non-terminal residue" evidence="1">
    <location>
        <position position="1"/>
    </location>
</feature>
<dbReference type="EMBL" id="KN833739">
    <property type="protein sequence ID" value="KIK22420.1"/>
    <property type="molecule type" value="Genomic_DNA"/>
</dbReference>
<evidence type="ECO:0000313" key="2">
    <source>
        <dbReference type="Proteomes" id="UP000054018"/>
    </source>
</evidence>
<keyword evidence="2" id="KW-1185">Reference proteome</keyword>
<name>A0A0C9YCC8_9AGAM</name>
<organism evidence="1 2">
    <name type="scientific">Pisolithus microcarpus 441</name>
    <dbReference type="NCBI Taxonomy" id="765257"/>
    <lineage>
        <taxon>Eukaryota</taxon>
        <taxon>Fungi</taxon>
        <taxon>Dikarya</taxon>
        <taxon>Basidiomycota</taxon>
        <taxon>Agaricomycotina</taxon>
        <taxon>Agaricomycetes</taxon>
        <taxon>Agaricomycetidae</taxon>
        <taxon>Boletales</taxon>
        <taxon>Sclerodermatineae</taxon>
        <taxon>Pisolithaceae</taxon>
        <taxon>Pisolithus</taxon>
    </lineage>
</organism>
<dbReference type="Proteomes" id="UP000054018">
    <property type="component" value="Unassembled WGS sequence"/>
</dbReference>
<protein>
    <submittedName>
        <fullName evidence="1">Uncharacterized protein</fullName>
    </submittedName>
</protein>